<feature type="compositionally biased region" description="Polar residues" evidence="1">
    <location>
        <begin position="207"/>
        <end position="227"/>
    </location>
</feature>
<feature type="compositionally biased region" description="Pro residues" evidence="1">
    <location>
        <begin position="254"/>
        <end position="264"/>
    </location>
</feature>
<feature type="region of interest" description="Disordered" evidence="1">
    <location>
        <begin position="164"/>
        <end position="266"/>
    </location>
</feature>
<feature type="compositionally biased region" description="Polar residues" evidence="1">
    <location>
        <begin position="164"/>
        <end position="183"/>
    </location>
</feature>
<evidence type="ECO:0000313" key="3">
    <source>
        <dbReference type="Proteomes" id="UP000314294"/>
    </source>
</evidence>
<accession>A0A4Z2I1V2</accession>
<feature type="region of interest" description="Disordered" evidence="1">
    <location>
        <begin position="295"/>
        <end position="328"/>
    </location>
</feature>
<organism evidence="2 3">
    <name type="scientific">Liparis tanakae</name>
    <name type="common">Tanaka's snailfish</name>
    <dbReference type="NCBI Taxonomy" id="230148"/>
    <lineage>
        <taxon>Eukaryota</taxon>
        <taxon>Metazoa</taxon>
        <taxon>Chordata</taxon>
        <taxon>Craniata</taxon>
        <taxon>Vertebrata</taxon>
        <taxon>Euteleostomi</taxon>
        <taxon>Actinopterygii</taxon>
        <taxon>Neopterygii</taxon>
        <taxon>Teleostei</taxon>
        <taxon>Neoteleostei</taxon>
        <taxon>Acanthomorphata</taxon>
        <taxon>Eupercaria</taxon>
        <taxon>Perciformes</taxon>
        <taxon>Cottioidei</taxon>
        <taxon>Cottales</taxon>
        <taxon>Liparidae</taxon>
        <taxon>Liparis</taxon>
    </lineage>
</organism>
<dbReference type="Proteomes" id="UP000314294">
    <property type="component" value="Unassembled WGS sequence"/>
</dbReference>
<proteinExistence type="predicted"/>
<sequence>MHAQKQAPTREEDLTNTDEENPDPPAAPALPETKESVDGKVPANQTPPSRPRSPPLPTSPPSPPSPVSPASPASPSCGSPEEQRQVEAKKKKKKKKDNEEEVATTTRSTVSRLDVCPKTGSNVYASGVREEADGSVTYCLMGNGLTIMADEEYLTISSTLEPLHSRPSSLATHTSTTNLTGLHSQTSNSSSAFSSQNPSLGPHIPTGTVSALSLSSDRRSQPLTTQPPKAKHHPIQQGPLPSHYKAISMNSRPMVPPPRSPPLTPITAQVVPSVPPCASPPAPMLPPTVLLLPAQSHAQLREEPEKKLREYNDDYEDEDEEESRRKVIGSLYLCPAPKKILPQ</sequence>
<name>A0A4Z2I1V2_9TELE</name>
<gene>
    <name evidence="2" type="ORF">EYF80_017981</name>
</gene>
<feature type="compositionally biased region" description="Low complexity" evidence="1">
    <location>
        <begin position="184"/>
        <end position="199"/>
    </location>
</feature>
<evidence type="ECO:0000256" key="1">
    <source>
        <dbReference type="SAM" id="MobiDB-lite"/>
    </source>
</evidence>
<dbReference type="AlphaFoldDB" id="A0A4Z2I1V2"/>
<protein>
    <submittedName>
        <fullName evidence="2">Uncharacterized protein</fullName>
    </submittedName>
</protein>
<feature type="compositionally biased region" description="Basic and acidic residues" evidence="1">
    <location>
        <begin position="299"/>
        <end position="312"/>
    </location>
</feature>
<comment type="caution">
    <text evidence="2">The sequence shown here is derived from an EMBL/GenBank/DDBJ whole genome shotgun (WGS) entry which is preliminary data.</text>
</comment>
<reference evidence="2 3" key="1">
    <citation type="submission" date="2019-03" db="EMBL/GenBank/DDBJ databases">
        <title>First draft genome of Liparis tanakae, snailfish: a comprehensive survey of snailfish specific genes.</title>
        <authorList>
            <person name="Kim W."/>
            <person name="Song I."/>
            <person name="Jeong J.-H."/>
            <person name="Kim D."/>
            <person name="Kim S."/>
            <person name="Ryu S."/>
            <person name="Song J.Y."/>
            <person name="Lee S.K."/>
        </authorList>
    </citation>
    <scope>NUCLEOTIDE SEQUENCE [LARGE SCALE GENOMIC DNA]</scope>
    <source>
        <tissue evidence="2">Muscle</tissue>
    </source>
</reference>
<evidence type="ECO:0000313" key="2">
    <source>
        <dbReference type="EMBL" id="TNN71810.1"/>
    </source>
</evidence>
<feature type="compositionally biased region" description="Low complexity" evidence="1">
    <location>
        <begin position="70"/>
        <end position="80"/>
    </location>
</feature>
<feature type="compositionally biased region" description="Pro residues" evidence="1">
    <location>
        <begin position="48"/>
        <end position="69"/>
    </location>
</feature>
<feature type="region of interest" description="Disordered" evidence="1">
    <location>
        <begin position="1"/>
        <end position="108"/>
    </location>
</feature>
<dbReference type="EMBL" id="SRLO01000145">
    <property type="protein sequence ID" value="TNN71810.1"/>
    <property type="molecule type" value="Genomic_DNA"/>
</dbReference>
<keyword evidence="3" id="KW-1185">Reference proteome</keyword>